<keyword evidence="2" id="KW-0732">Signal</keyword>
<evidence type="ECO:0000313" key="3">
    <source>
        <dbReference type="EnsemblMetazoa" id="OVOC1977.1"/>
    </source>
</evidence>
<keyword evidence="1" id="KW-0472">Membrane</keyword>
<reference evidence="4" key="1">
    <citation type="submission" date="2013-10" db="EMBL/GenBank/DDBJ databases">
        <title>Genome sequencing of Onchocerca volvulus.</title>
        <authorList>
            <person name="Cotton J."/>
            <person name="Tsai J."/>
            <person name="Stanley E."/>
            <person name="Tracey A."/>
            <person name="Holroyd N."/>
            <person name="Lustigman S."/>
            <person name="Berriman M."/>
        </authorList>
    </citation>
    <scope>NUCLEOTIDE SEQUENCE</scope>
</reference>
<feature type="transmembrane region" description="Helical" evidence="1">
    <location>
        <begin position="482"/>
        <end position="505"/>
    </location>
</feature>
<sequence>MWSHMSMLILIAATLKAFMILPYVQIDFVHYFRLAQCDAKCAEKYSKPIKRRLNDGTFIKYYGTNGEHYKLCVAGCNRRRMISRREKNDTTNALTTGMQFWMDTNAYASRTENSPIKSVQLGCMDTITLHEYNNFEDTIEGLIFVNINETEQYPIRYIVQWKQRTYDGSATEENGWITASIESEPIFKVEGMMPMMQYRFMITAIGPGGRLGGPIMSNWAQSLTVDEKLRQPVGPMIVTTQYNKKDGLCALVKWNHSPYQLELPYQHELSLDVSDNRLALYGSCHYNITILNETSQETILFTLDNGNGILLSNLQFSTEYSIAIRSISSAIADDSSLIYQRNMSNSNDTNGILEHRFLTPKCNEIFGSGSLECAPEPVKNLEAMVNSNGTAKIQWIPSSEPNTILVYQLLYQSITNHYDCDNDPSSIYINAGSTTATIQLHDRTHCEYSIKLINYDLIGREASTEIIIWYRPNIHVFDSNLIYIYPILVVISIITLLKCCICLCCSNTTCNKNDHSILLSNSNKKNTVTNL</sequence>
<reference evidence="3" key="2">
    <citation type="submission" date="2022-06" db="UniProtKB">
        <authorList>
            <consortium name="EnsemblMetazoa"/>
        </authorList>
    </citation>
    <scope>IDENTIFICATION</scope>
</reference>
<evidence type="ECO:0000256" key="2">
    <source>
        <dbReference type="SAM" id="SignalP"/>
    </source>
</evidence>
<dbReference type="InterPro" id="IPR036116">
    <property type="entry name" value="FN3_sf"/>
</dbReference>
<accession>A0A8R1TP00</accession>
<evidence type="ECO:0000256" key="1">
    <source>
        <dbReference type="SAM" id="Phobius"/>
    </source>
</evidence>
<dbReference type="EMBL" id="CMVM020000061">
    <property type="status" value="NOT_ANNOTATED_CDS"/>
    <property type="molecule type" value="Genomic_DNA"/>
</dbReference>
<dbReference type="AlphaFoldDB" id="A0A8R1TP00"/>
<organism evidence="3 4">
    <name type="scientific">Onchocerca volvulus</name>
    <dbReference type="NCBI Taxonomy" id="6282"/>
    <lineage>
        <taxon>Eukaryota</taxon>
        <taxon>Metazoa</taxon>
        <taxon>Ecdysozoa</taxon>
        <taxon>Nematoda</taxon>
        <taxon>Chromadorea</taxon>
        <taxon>Rhabditida</taxon>
        <taxon>Spirurina</taxon>
        <taxon>Spiruromorpha</taxon>
        <taxon>Filarioidea</taxon>
        <taxon>Onchocercidae</taxon>
        <taxon>Onchocerca</taxon>
    </lineage>
</organism>
<dbReference type="Proteomes" id="UP000024404">
    <property type="component" value="Unassembled WGS sequence"/>
</dbReference>
<dbReference type="SUPFAM" id="SSF49265">
    <property type="entry name" value="Fibronectin type III"/>
    <property type="match status" value="2"/>
</dbReference>
<feature type="chain" id="PRO_5035723659" description="Fibronectin type-III domain-containing protein" evidence="2">
    <location>
        <begin position="18"/>
        <end position="531"/>
    </location>
</feature>
<dbReference type="OMA" id="CEFMFRI"/>
<evidence type="ECO:0000313" key="4">
    <source>
        <dbReference type="Proteomes" id="UP000024404"/>
    </source>
</evidence>
<name>A0A8R1TP00_ONCVO</name>
<keyword evidence="1" id="KW-0812">Transmembrane</keyword>
<protein>
    <recommendedName>
        <fullName evidence="5">Fibronectin type-III domain-containing protein</fullName>
    </recommendedName>
</protein>
<proteinExistence type="predicted"/>
<dbReference type="EnsemblMetazoa" id="OVOC1977.1">
    <property type="protein sequence ID" value="OVOC1977.1"/>
    <property type="gene ID" value="WBGene00238786"/>
</dbReference>
<keyword evidence="1" id="KW-1133">Transmembrane helix</keyword>
<keyword evidence="4" id="KW-1185">Reference proteome</keyword>
<evidence type="ECO:0008006" key="5">
    <source>
        <dbReference type="Google" id="ProtNLM"/>
    </source>
</evidence>
<feature type="signal peptide" evidence="2">
    <location>
        <begin position="1"/>
        <end position="17"/>
    </location>
</feature>